<reference evidence="2 3" key="1">
    <citation type="submission" date="2019-07" db="EMBL/GenBank/DDBJ databases">
        <title>Genome sequencing of the stress-tolerant strain Azospirillum brasilense Az19.</title>
        <authorList>
            <person name="Maroniche G.A."/>
            <person name="Garcia J.E."/>
            <person name="Pagnussat L."/>
            <person name="Amenta M."/>
            <person name="Creus C.M."/>
        </authorList>
    </citation>
    <scope>NUCLEOTIDE SEQUENCE [LARGE SCALE GENOMIC DNA]</scope>
    <source>
        <strain evidence="2 3">Az19</strain>
    </source>
</reference>
<gene>
    <name evidence="2" type="ORF">FH063_005038</name>
</gene>
<organism evidence="2 3">
    <name type="scientific">Azospirillum argentinense</name>
    <dbReference type="NCBI Taxonomy" id="2970906"/>
    <lineage>
        <taxon>Bacteria</taxon>
        <taxon>Pseudomonadati</taxon>
        <taxon>Pseudomonadota</taxon>
        <taxon>Alphaproteobacteria</taxon>
        <taxon>Rhodospirillales</taxon>
        <taxon>Azospirillaceae</taxon>
        <taxon>Azospirillum</taxon>
    </lineage>
</organism>
<feature type="region of interest" description="Disordered" evidence="1">
    <location>
        <begin position="1"/>
        <end position="30"/>
    </location>
</feature>
<sequence>MPSSSGPKNSGQKTAGRHRPAVSSGTQCVRQASWRPSLPLTEVIHKKVHKMVDKAVEPSVPPARREGTARHP</sequence>
<feature type="compositionally biased region" description="Polar residues" evidence="1">
    <location>
        <begin position="1"/>
        <end position="13"/>
    </location>
</feature>
<name>A0A5B0KWI5_9PROT</name>
<comment type="caution">
    <text evidence="2">The sequence shown here is derived from an EMBL/GenBank/DDBJ whole genome shotgun (WGS) entry which is preliminary data.</text>
</comment>
<proteinExistence type="predicted"/>
<dbReference type="Proteomes" id="UP000325333">
    <property type="component" value="Unassembled WGS sequence"/>
</dbReference>
<dbReference type="AlphaFoldDB" id="A0A5B0KWI5"/>
<evidence type="ECO:0000256" key="1">
    <source>
        <dbReference type="SAM" id="MobiDB-lite"/>
    </source>
</evidence>
<dbReference type="EMBL" id="VEWN01000005">
    <property type="protein sequence ID" value="KAA1056063.1"/>
    <property type="molecule type" value="Genomic_DNA"/>
</dbReference>
<evidence type="ECO:0000313" key="3">
    <source>
        <dbReference type="Proteomes" id="UP000325333"/>
    </source>
</evidence>
<accession>A0A5B0KWI5</accession>
<evidence type="ECO:0000313" key="2">
    <source>
        <dbReference type="EMBL" id="KAA1056063.1"/>
    </source>
</evidence>
<protein>
    <submittedName>
        <fullName evidence="2">Uncharacterized protein</fullName>
    </submittedName>
</protein>